<evidence type="ECO:0000256" key="2">
    <source>
        <dbReference type="ARBA" id="ARBA00022729"/>
    </source>
</evidence>
<dbReference type="PANTHER" id="PTHR35936:SF6">
    <property type="entry name" value="AMINO ACID ABC TRANSPORTER SUBSTRATE-BINDING PAAT FAMILY PROTEIN"/>
    <property type="match status" value="1"/>
</dbReference>
<dbReference type="KEGG" id="tcd:AAIA72_01430"/>
<dbReference type="SMART" id="SM00062">
    <property type="entry name" value="PBPb"/>
    <property type="match status" value="1"/>
</dbReference>
<evidence type="ECO:0000313" key="4">
    <source>
        <dbReference type="EMBL" id="XDT72673.1"/>
    </source>
</evidence>
<feature type="domain" description="Solute-binding protein family 3/N-terminal" evidence="3">
    <location>
        <begin position="23"/>
        <end position="239"/>
    </location>
</feature>
<comment type="similarity">
    <text evidence="1">Belongs to the bacterial solute-binding protein 3 family.</text>
</comment>
<keyword evidence="2" id="KW-0732">Signal</keyword>
<gene>
    <name evidence="4" type="ORF">AAIA72_01430</name>
</gene>
<dbReference type="SUPFAM" id="SSF53850">
    <property type="entry name" value="Periplasmic binding protein-like II"/>
    <property type="match status" value="1"/>
</dbReference>
<accession>A0AB39UX70</accession>
<evidence type="ECO:0000259" key="3">
    <source>
        <dbReference type="SMART" id="SM00062"/>
    </source>
</evidence>
<dbReference type="Gene3D" id="3.40.190.10">
    <property type="entry name" value="Periplasmic binding protein-like II"/>
    <property type="match status" value="2"/>
</dbReference>
<organism evidence="4">
    <name type="scientific">Thermohahella caldifontis</name>
    <dbReference type="NCBI Taxonomy" id="3142973"/>
    <lineage>
        <taxon>Bacteria</taxon>
        <taxon>Pseudomonadati</taxon>
        <taxon>Pseudomonadota</taxon>
        <taxon>Gammaproteobacteria</taxon>
        <taxon>Oceanospirillales</taxon>
        <taxon>Hahellaceae</taxon>
        <taxon>Thermohahella</taxon>
    </lineage>
</organism>
<dbReference type="Pfam" id="PF00497">
    <property type="entry name" value="SBP_bac_3"/>
    <property type="match status" value="1"/>
</dbReference>
<reference evidence="4" key="1">
    <citation type="submission" date="2024-05" db="EMBL/GenBank/DDBJ databases">
        <title>Genome sequencing of novel strain.</title>
        <authorList>
            <person name="Ganbat D."/>
            <person name="Ganbat S."/>
            <person name="Lee S.-J."/>
        </authorList>
    </citation>
    <scope>NUCLEOTIDE SEQUENCE</scope>
    <source>
        <strain evidence="4">SMD15-11</strain>
    </source>
</reference>
<protein>
    <submittedName>
        <fullName evidence="4">Transporter substrate-binding domain-containing protein</fullName>
    </submittedName>
</protein>
<dbReference type="PANTHER" id="PTHR35936">
    <property type="entry name" value="MEMBRANE-BOUND LYTIC MUREIN TRANSGLYCOSYLASE F"/>
    <property type="match status" value="1"/>
</dbReference>
<proteinExistence type="inferred from homology"/>
<name>A0AB39UX70_9GAMM</name>
<dbReference type="InterPro" id="IPR001638">
    <property type="entry name" value="Solute-binding_3/MltF_N"/>
</dbReference>
<dbReference type="EMBL" id="CP154858">
    <property type="protein sequence ID" value="XDT72673.1"/>
    <property type="molecule type" value="Genomic_DNA"/>
</dbReference>
<dbReference type="PROSITE" id="PS51257">
    <property type="entry name" value="PROKAR_LIPOPROTEIN"/>
    <property type="match status" value="1"/>
</dbReference>
<dbReference type="RefSeq" id="WP_369601677.1">
    <property type="nucleotide sequence ID" value="NZ_CP154858.1"/>
</dbReference>
<evidence type="ECO:0000256" key="1">
    <source>
        <dbReference type="ARBA" id="ARBA00010333"/>
    </source>
</evidence>
<dbReference type="AlphaFoldDB" id="A0AB39UX70"/>
<sequence>MLLRWFLGCVVGLMSCMTWALEPLRVAYVEFPPFEYTNAQGQPAGSFLDITRKVLAEAGYAPEFIALPISRIYLYLQEGQVDLWPGVTGVPALEGYVLESRARPVRIHLKIWHLDSTPPVENLNDLKGKRLILITGFTYGGLAYKLTPENGYNVTTTTSHASALKMLKIGRGDYLLDYSDPVYEVLKQEPVDNLRSVPVRERTAAFLISRKNPLAEEILRRVDAAYERLIENGAIMPLEGH</sequence>